<dbReference type="GO" id="GO:0046872">
    <property type="term" value="F:metal ion binding"/>
    <property type="evidence" value="ECO:0007669"/>
    <property type="project" value="UniProtKB-KW"/>
</dbReference>
<dbReference type="GO" id="GO:0016787">
    <property type="term" value="F:hydrolase activity"/>
    <property type="evidence" value="ECO:0007669"/>
    <property type="project" value="UniProtKB-KW"/>
</dbReference>
<evidence type="ECO:0000313" key="5">
    <source>
        <dbReference type="Proteomes" id="UP000332515"/>
    </source>
</evidence>
<dbReference type="Pfam" id="PF12710">
    <property type="entry name" value="HAD"/>
    <property type="match status" value="1"/>
</dbReference>
<evidence type="ECO:0000313" key="4">
    <source>
        <dbReference type="EMBL" id="MQT14879.1"/>
    </source>
</evidence>
<protein>
    <submittedName>
        <fullName evidence="4">HAD-IB family hydrolase</fullName>
    </submittedName>
</protein>
<dbReference type="NCBIfam" id="TIGR01490">
    <property type="entry name" value="HAD-SF-IB-hyp1"/>
    <property type="match status" value="1"/>
</dbReference>
<gene>
    <name evidence="4" type="ORF">F0357_19930</name>
</gene>
<keyword evidence="5" id="KW-1185">Reference proteome</keyword>
<dbReference type="PANTHER" id="PTHR43344:SF13">
    <property type="entry name" value="PHOSPHATASE RV3661-RELATED"/>
    <property type="match status" value="1"/>
</dbReference>
<evidence type="ECO:0000256" key="3">
    <source>
        <dbReference type="ARBA" id="ARBA00022842"/>
    </source>
</evidence>
<dbReference type="PANTHER" id="PTHR43344">
    <property type="entry name" value="PHOSPHOSERINE PHOSPHATASE"/>
    <property type="match status" value="1"/>
</dbReference>
<keyword evidence="2 4" id="KW-0378">Hydrolase</keyword>
<dbReference type="SUPFAM" id="SSF56784">
    <property type="entry name" value="HAD-like"/>
    <property type="match status" value="1"/>
</dbReference>
<accession>A0A6A7YBT6</accession>
<dbReference type="NCBIfam" id="TIGR01488">
    <property type="entry name" value="HAD-SF-IB"/>
    <property type="match status" value="1"/>
</dbReference>
<dbReference type="AlphaFoldDB" id="A0A6A7YBT6"/>
<keyword evidence="3" id="KW-0460">Magnesium</keyword>
<proteinExistence type="predicted"/>
<dbReference type="InterPro" id="IPR006385">
    <property type="entry name" value="HAD_hydro_SerB1"/>
</dbReference>
<keyword evidence="1" id="KW-0479">Metal-binding</keyword>
<sequence>MDARLSTRIAACIWLRDRPGYIPVTRQGRLMAGVAFFDIDKTLWPRVGEKALALHLIANGGLALHQFAKIIGVQMRHDLHLIDTLDTAKRKILSDLFAGRAVAPSIDVCATLFESDWSRSFFPDMLAQVDRHRRAGDKIVVVSATIDVIARQVAAFLKADACYATVLEMRQGLYSGEVLGPIPFGPAKAGIVMDYARSQGIELDRCYAYGDHWEDRHMLKIVGHPVAINPDKKLLRHARRHNWETRILTPPRFSRLRRTGRSILNQTGRSA</sequence>
<comment type="caution">
    <text evidence="4">The sequence shown here is derived from an EMBL/GenBank/DDBJ whole genome shotgun (WGS) entry which is preliminary data.</text>
</comment>
<dbReference type="InterPro" id="IPR036412">
    <property type="entry name" value="HAD-like_sf"/>
</dbReference>
<evidence type="ECO:0000256" key="1">
    <source>
        <dbReference type="ARBA" id="ARBA00022723"/>
    </source>
</evidence>
<dbReference type="Proteomes" id="UP000332515">
    <property type="component" value="Unassembled WGS sequence"/>
</dbReference>
<name>A0A6A7YBT6_9HYPH</name>
<evidence type="ECO:0000256" key="2">
    <source>
        <dbReference type="ARBA" id="ARBA00022801"/>
    </source>
</evidence>
<dbReference type="InterPro" id="IPR050582">
    <property type="entry name" value="HAD-like_SerB"/>
</dbReference>
<organism evidence="4 5">
    <name type="scientific">Segnochrobactrum spirostomi</name>
    <dbReference type="NCBI Taxonomy" id="2608987"/>
    <lineage>
        <taxon>Bacteria</taxon>
        <taxon>Pseudomonadati</taxon>
        <taxon>Pseudomonadota</taxon>
        <taxon>Alphaproteobacteria</taxon>
        <taxon>Hyphomicrobiales</taxon>
        <taxon>Segnochrobactraceae</taxon>
        <taxon>Segnochrobactrum</taxon>
    </lineage>
</organism>
<reference evidence="4 5" key="1">
    <citation type="submission" date="2019-09" db="EMBL/GenBank/DDBJ databases">
        <title>Segnochrobactrum spirostomi gen. nov., sp. nov., isolated from the ciliate Spirostomum cf. yagiui and description of a novel family, Segnochrobactraceae fam. nov. within the order Rhizobiales of the class Alphaproteobacteria.</title>
        <authorList>
            <person name="Akter S."/>
            <person name="Shazib S.U.A."/>
            <person name="Shin M.K."/>
        </authorList>
    </citation>
    <scope>NUCLEOTIDE SEQUENCE [LARGE SCALE GENOMIC DNA]</scope>
    <source>
        <strain evidence="4 5">Sp-1</strain>
    </source>
</reference>
<dbReference type="InterPro" id="IPR023214">
    <property type="entry name" value="HAD_sf"/>
</dbReference>
<dbReference type="Gene3D" id="1.20.1440.100">
    <property type="entry name" value="SG protein - dephosphorylation function"/>
    <property type="match status" value="1"/>
</dbReference>
<dbReference type="Gene3D" id="3.40.50.1000">
    <property type="entry name" value="HAD superfamily/HAD-like"/>
    <property type="match status" value="1"/>
</dbReference>
<dbReference type="EMBL" id="VWNA01000002">
    <property type="protein sequence ID" value="MQT14879.1"/>
    <property type="molecule type" value="Genomic_DNA"/>
</dbReference>